<dbReference type="PANTHER" id="PTHR11136">
    <property type="entry name" value="FOLYLPOLYGLUTAMATE SYNTHASE-RELATED"/>
    <property type="match status" value="1"/>
</dbReference>
<keyword evidence="4" id="KW-0547">Nucleotide-binding</keyword>
<dbReference type="InterPro" id="IPR001645">
    <property type="entry name" value="Folylpolyglutamate_synth"/>
</dbReference>
<dbReference type="RefSeq" id="XP_043004710.1">
    <property type="nucleotide sequence ID" value="XM_043157343.1"/>
</dbReference>
<dbReference type="InterPro" id="IPR036565">
    <property type="entry name" value="Mur-like_cat_sf"/>
</dbReference>
<dbReference type="NCBIfam" id="TIGR01499">
    <property type="entry name" value="folC"/>
    <property type="match status" value="1"/>
</dbReference>
<evidence type="ECO:0000313" key="7">
    <source>
        <dbReference type="EMBL" id="KAG7088239.1"/>
    </source>
</evidence>
<dbReference type="PROSITE" id="PS01011">
    <property type="entry name" value="FOLYLPOLYGLU_SYNT_1"/>
    <property type="match status" value="1"/>
</dbReference>
<dbReference type="SUPFAM" id="SSF53623">
    <property type="entry name" value="MurD-like peptide ligases, catalytic domain"/>
    <property type="match status" value="1"/>
</dbReference>
<dbReference type="AlphaFoldDB" id="A0A9P7RR55"/>
<evidence type="ECO:0000313" key="8">
    <source>
        <dbReference type="Proteomes" id="UP001049176"/>
    </source>
</evidence>
<dbReference type="EMBL" id="CM032188">
    <property type="protein sequence ID" value="KAG7088239.1"/>
    <property type="molecule type" value="Genomic_DNA"/>
</dbReference>
<dbReference type="Gene3D" id="3.90.190.20">
    <property type="entry name" value="Mur ligase, C-terminal domain"/>
    <property type="match status" value="1"/>
</dbReference>
<dbReference type="GO" id="GO:0005739">
    <property type="term" value="C:mitochondrion"/>
    <property type="evidence" value="ECO:0007669"/>
    <property type="project" value="TreeGrafter"/>
</dbReference>
<name>A0A9P7RR55_9AGAR</name>
<dbReference type="GeneID" id="66081328"/>
<dbReference type="GO" id="GO:0005524">
    <property type="term" value="F:ATP binding"/>
    <property type="evidence" value="ECO:0007669"/>
    <property type="project" value="UniProtKB-KW"/>
</dbReference>
<evidence type="ECO:0000256" key="6">
    <source>
        <dbReference type="ARBA" id="ARBA00022842"/>
    </source>
</evidence>
<dbReference type="GO" id="GO:0004326">
    <property type="term" value="F:tetrahydrofolylpolyglutamate synthase activity"/>
    <property type="evidence" value="ECO:0007669"/>
    <property type="project" value="InterPro"/>
</dbReference>
<dbReference type="SUPFAM" id="SSF53244">
    <property type="entry name" value="MurD-like peptide ligases, peptide-binding domain"/>
    <property type="match status" value="1"/>
</dbReference>
<protein>
    <recommendedName>
        <fullName evidence="9">Mur ligase</fullName>
    </recommendedName>
</protein>
<dbReference type="Proteomes" id="UP001049176">
    <property type="component" value="Chromosome 8"/>
</dbReference>
<dbReference type="GO" id="GO:0005829">
    <property type="term" value="C:cytosol"/>
    <property type="evidence" value="ECO:0007669"/>
    <property type="project" value="TreeGrafter"/>
</dbReference>
<dbReference type="OrthoDB" id="5212574at2759"/>
<gene>
    <name evidence="7" type="ORF">E1B28_012253</name>
</gene>
<evidence type="ECO:0000256" key="4">
    <source>
        <dbReference type="ARBA" id="ARBA00022741"/>
    </source>
</evidence>
<keyword evidence="6" id="KW-0460">Magnesium</keyword>
<comment type="caution">
    <text evidence="7">The sequence shown here is derived from an EMBL/GenBank/DDBJ whole genome shotgun (WGS) entry which is preliminary data.</text>
</comment>
<organism evidence="7 8">
    <name type="scientific">Marasmius oreades</name>
    <name type="common">fairy-ring Marasmius</name>
    <dbReference type="NCBI Taxonomy" id="181124"/>
    <lineage>
        <taxon>Eukaryota</taxon>
        <taxon>Fungi</taxon>
        <taxon>Dikarya</taxon>
        <taxon>Basidiomycota</taxon>
        <taxon>Agaricomycotina</taxon>
        <taxon>Agaricomycetes</taxon>
        <taxon>Agaricomycetidae</taxon>
        <taxon>Agaricales</taxon>
        <taxon>Marasmiineae</taxon>
        <taxon>Marasmiaceae</taxon>
        <taxon>Marasmius</taxon>
    </lineage>
</organism>
<evidence type="ECO:0000256" key="1">
    <source>
        <dbReference type="ARBA" id="ARBA00008276"/>
    </source>
</evidence>
<proteinExistence type="inferred from homology"/>
<dbReference type="InterPro" id="IPR036615">
    <property type="entry name" value="Mur_ligase_C_dom_sf"/>
</dbReference>
<keyword evidence="5" id="KW-0067">ATP-binding</keyword>
<dbReference type="GO" id="GO:0008841">
    <property type="term" value="F:dihydrofolate synthase activity"/>
    <property type="evidence" value="ECO:0007669"/>
    <property type="project" value="TreeGrafter"/>
</dbReference>
<keyword evidence="8" id="KW-1185">Reference proteome</keyword>
<comment type="similarity">
    <text evidence="1">Belongs to the folylpolyglutamate synthase family.</text>
</comment>
<dbReference type="InterPro" id="IPR018109">
    <property type="entry name" value="Folylpolyglutamate_synth_CS"/>
</dbReference>
<dbReference type="PANTHER" id="PTHR11136:SF0">
    <property type="entry name" value="DIHYDROFOLATE SYNTHETASE-RELATED"/>
    <property type="match status" value="1"/>
</dbReference>
<dbReference type="KEGG" id="more:E1B28_012253"/>
<sequence length="477" mass="52189">MSIDLSLERIRQIFRLLLHYTRPTIHIAGTNGKGSVCALVYSILRTATPPLSVGRFNSPHLVSVYDSIVIDDKPVSQEDFESVRSHIQSVGTKHEIEVSNFELLTLIALVIFERAKVDFVVLEVGMGGRLDATNVIPDSSVVASALTSVDLDHQAFLGNTVSAITKEKASIARRGKPFVLGAQKHAEVERVCKEVVAENGGELCIAARVAERQWEELFDGPRPPCFSLSSSDLCLPTPRPVSLNLSCFPNPVRALFPLNGDHQLDNLGVAATIISLLISCPYNPLTKRLQPAAISRGVANVNWPGRLSFHVLATPNLFVLVDGAHNPASAETLSRYIHWLCGMVKTDAHTTIWITYILALSHSPPKSPLQTLSSMLPPAQVDDPHVEIKFRVAALTFTPPEGMPWVKSVPPSEIHDAVKAIDPATDVWMPGDGEDSALTQALQWAPGLRDERQLVVVAGSLYLVADFYRELHSRIKK</sequence>
<dbReference type="GO" id="GO:0046872">
    <property type="term" value="F:metal ion binding"/>
    <property type="evidence" value="ECO:0007669"/>
    <property type="project" value="UniProtKB-KW"/>
</dbReference>
<dbReference type="PROSITE" id="PS01012">
    <property type="entry name" value="FOLYLPOLYGLU_SYNT_2"/>
    <property type="match status" value="1"/>
</dbReference>
<accession>A0A9P7RR55</accession>
<evidence type="ECO:0000256" key="3">
    <source>
        <dbReference type="ARBA" id="ARBA00022723"/>
    </source>
</evidence>
<evidence type="ECO:0000256" key="2">
    <source>
        <dbReference type="ARBA" id="ARBA00022598"/>
    </source>
</evidence>
<evidence type="ECO:0000256" key="5">
    <source>
        <dbReference type="ARBA" id="ARBA00022840"/>
    </source>
</evidence>
<dbReference type="Gene3D" id="3.40.1190.10">
    <property type="entry name" value="Mur-like, catalytic domain"/>
    <property type="match status" value="1"/>
</dbReference>
<evidence type="ECO:0008006" key="9">
    <source>
        <dbReference type="Google" id="ProtNLM"/>
    </source>
</evidence>
<reference evidence="7" key="1">
    <citation type="journal article" date="2021" name="Genome Biol. Evol.">
        <title>The assembled and annotated genome of the fairy-ring fungus Marasmius oreades.</title>
        <authorList>
            <person name="Hiltunen M."/>
            <person name="Ament-Velasquez S.L."/>
            <person name="Johannesson H."/>
        </authorList>
    </citation>
    <scope>NUCLEOTIDE SEQUENCE</scope>
    <source>
        <strain evidence="7">03SP1</strain>
    </source>
</reference>
<keyword evidence="3" id="KW-0479">Metal-binding</keyword>
<keyword evidence="2" id="KW-0436">Ligase</keyword>